<dbReference type="InterPro" id="IPR011990">
    <property type="entry name" value="TPR-like_helical_dom_sf"/>
</dbReference>
<name>A0A8S4SD80_9NEOP</name>
<organism evidence="1 2">
    <name type="scientific">Pararge aegeria aegeria</name>
    <dbReference type="NCBI Taxonomy" id="348720"/>
    <lineage>
        <taxon>Eukaryota</taxon>
        <taxon>Metazoa</taxon>
        <taxon>Ecdysozoa</taxon>
        <taxon>Arthropoda</taxon>
        <taxon>Hexapoda</taxon>
        <taxon>Insecta</taxon>
        <taxon>Pterygota</taxon>
        <taxon>Neoptera</taxon>
        <taxon>Endopterygota</taxon>
        <taxon>Lepidoptera</taxon>
        <taxon>Glossata</taxon>
        <taxon>Ditrysia</taxon>
        <taxon>Papilionoidea</taxon>
        <taxon>Nymphalidae</taxon>
        <taxon>Satyrinae</taxon>
        <taxon>Satyrini</taxon>
        <taxon>Parargina</taxon>
        <taxon>Pararge</taxon>
    </lineage>
</organism>
<dbReference type="SUPFAM" id="SSF48452">
    <property type="entry name" value="TPR-like"/>
    <property type="match status" value="1"/>
</dbReference>
<dbReference type="AlphaFoldDB" id="A0A8S4SD80"/>
<dbReference type="EMBL" id="CAKXAJ010026160">
    <property type="protein sequence ID" value="CAH2260118.1"/>
    <property type="molecule type" value="Genomic_DNA"/>
</dbReference>
<dbReference type="Proteomes" id="UP000838756">
    <property type="component" value="Unassembled WGS sequence"/>
</dbReference>
<reference evidence="1" key="1">
    <citation type="submission" date="2022-03" db="EMBL/GenBank/DDBJ databases">
        <authorList>
            <person name="Lindestad O."/>
        </authorList>
    </citation>
    <scope>NUCLEOTIDE SEQUENCE</scope>
</reference>
<proteinExistence type="predicted"/>
<evidence type="ECO:0000313" key="2">
    <source>
        <dbReference type="Proteomes" id="UP000838756"/>
    </source>
</evidence>
<comment type="caution">
    <text evidence="1">The sequence shown here is derived from an EMBL/GenBank/DDBJ whole genome shotgun (WGS) entry which is preliminary data.</text>
</comment>
<keyword evidence="2" id="KW-1185">Reference proteome</keyword>
<dbReference type="Gene3D" id="1.25.40.10">
    <property type="entry name" value="Tetratricopeptide repeat domain"/>
    <property type="match status" value="1"/>
</dbReference>
<sequence length="187" mass="20883">MCVFEPLWLNGERCQFKQEVSGCQEAKEFLNSEFSLVWSGLSPAGDTYAAIKDCYKAIKLDSGHVKSHFRLAKGLMDIKRAREAHECLLYFKDKFPKHAESHAVFLLQKDINVALETMETQPDEGWNTTLNKKRDGQCEARAVAEPGAAAAANQQRMRSDPFEAMLLNISFAGGGDRELHSPACRAT</sequence>
<protein>
    <submittedName>
        <fullName evidence="1">Jg4818 protein</fullName>
    </submittedName>
</protein>
<dbReference type="OrthoDB" id="4869960at2759"/>
<gene>
    <name evidence="1" type="primary">jg4818</name>
    <name evidence="1" type="ORF">PAEG_LOCUS23688</name>
</gene>
<evidence type="ECO:0000313" key="1">
    <source>
        <dbReference type="EMBL" id="CAH2260118.1"/>
    </source>
</evidence>
<accession>A0A8S4SD80</accession>